<dbReference type="RefSeq" id="WP_136404737.1">
    <property type="nucleotide sequence ID" value="NZ_JARXRQ010000004.1"/>
</dbReference>
<dbReference type="GO" id="GO:0008270">
    <property type="term" value="F:zinc ion binding"/>
    <property type="evidence" value="ECO:0007669"/>
    <property type="project" value="TreeGrafter"/>
</dbReference>
<feature type="binding site" evidence="7">
    <location>
        <position position="116"/>
    </location>
    <ligand>
        <name>Zn(2+)</name>
        <dbReference type="ChEBI" id="CHEBI:29105"/>
    </ligand>
</feature>
<evidence type="ECO:0000256" key="5">
    <source>
        <dbReference type="ARBA" id="ARBA00023125"/>
    </source>
</evidence>
<dbReference type="PANTHER" id="PTHR33202">
    <property type="entry name" value="ZINC UPTAKE REGULATION PROTEIN"/>
    <property type="match status" value="1"/>
</dbReference>
<evidence type="ECO:0000256" key="6">
    <source>
        <dbReference type="ARBA" id="ARBA00023163"/>
    </source>
</evidence>
<dbReference type="EMBL" id="SSWX01000001">
    <property type="protein sequence ID" value="THJ36478.1"/>
    <property type="molecule type" value="Genomic_DNA"/>
</dbReference>
<keyword evidence="11" id="KW-1185">Reference proteome</keyword>
<evidence type="ECO:0000256" key="4">
    <source>
        <dbReference type="ARBA" id="ARBA00023015"/>
    </source>
</evidence>
<feature type="binding site" evidence="7">
    <location>
        <position position="150"/>
    </location>
    <ligand>
        <name>Zn(2+)</name>
        <dbReference type="ChEBI" id="CHEBI:29105"/>
    </ligand>
</feature>
<comment type="cofactor">
    <cofactor evidence="8">
        <name>Mn(2+)</name>
        <dbReference type="ChEBI" id="CHEBI:29035"/>
    </cofactor>
    <cofactor evidence="8">
        <name>Fe(2+)</name>
        <dbReference type="ChEBI" id="CHEBI:29033"/>
    </cofactor>
    <text evidence="8">Binds 1 Mn(2+) or Fe(2+) ion per subunit.</text>
</comment>
<dbReference type="GO" id="GO:0045892">
    <property type="term" value="P:negative regulation of DNA-templated transcription"/>
    <property type="evidence" value="ECO:0007669"/>
    <property type="project" value="TreeGrafter"/>
</dbReference>
<organism evidence="10 11">
    <name type="scientific">Lampropedia aestuarii</name>
    <dbReference type="NCBI Taxonomy" id="2562762"/>
    <lineage>
        <taxon>Bacteria</taxon>
        <taxon>Pseudomonadati</taxon>
        <taxon>Pseudomonadota</taxon>
        <taxon>Betaproteobacteria</taxon>
        <taxon>Burkholderiales</taxon>
        <taxon>Comamonadaceae</taxon>
        <taxon>Lampropedia</taxon>
    </lineage>
</organism>
<evidence type="ECO:0000256" key="7">
    <source>
        <dbReference type="PIRSR" id="PIRSR602481-1"/>
    </source>
</evidence>
<dbReference type="AlphaFoldDB" id="A0A4S5C1Z2"/>
<gene>
    <name evidence="10" type="ORF">E8K88_00830</name>
</gene>
<keyword evidence="2" id="KW-0678">Repressor</keyword>
<dbReference type="Gene3D" id="1.10.10.10">
    <property type="entry name" value="Winged helix-like DNA-binding domain superfamily/Winged helix DNA-binding domain"/>
    <property type="match status" value="1"/>
</dbReference>
<comment type="similarity">
    <text evidence="1">Belongs to the Fur family.</text>
</comment>
<evidence type="ECO:0000313" key="11">
    <source>
        <dbReference type="Proteomes" id="UP000306236"/>
    </source>
</evidence>
<dbReference type="InterPro" id="IPR036388">
    <property type="entry name" value="WH-like_DNA-bd_sf"/>
</dbReference>
<feature type="binding site" evidence="8">
    <location>
        <position position="107"/>
    </location>
    <ligand>
        <name>Fe cation</name>
        <dbReference type="ChEBI" id="CHEBI:24875"/>
    </ligand>
</feature>
<dbReference type="GO" id="GO:1900376">
    <property type="term" value="P:regulation of secondary metabolite biosynthetic process"/>
    <property type="evidence" value="ECO:0007669"/>
    <property type="project" value="TreeGrafter"/>
</dbReference>
<dbReference type="GO" id="GO:0000976">
    <property type="term" value="F:transcription cis-regulatory region binding"/>
    <property type="evidence" value="ECO:0007669"/>
    <property type="project" value="TreeGrafter"/>
</dbReference>
<protein>
    <submittedName>
        <fullName evidence="10">Transcriptional repressor</fullName>
    </submittedName>
</protein>
<name>A0A4S5C1Z2_9BURK</name>
<evidence type="ECO:0000256" key="1">
    <source>
        <dbReference type="ARBA" id="ARBA00007957"/>
    </source>
</evidence>
<reference evidence="10 11" key="1">
    <citation type="submission" date="2019-04" db="EMBL/GenBank/DDBJ databases">
        <title>Lampropedia sp YIM MLB12 draf genome.</title>
        <authorList>
            <person name="Wang Y.-X."/>
        </authorList>
    </citation>
    <scope>NUCLEOTIDE SEQUENCE [LARGE SCALE GENOMIC DNA]</scope>
    <source>
        <strain evidence="10 11">YIM MLB12</strain>
    </source>
</reference>
<dbReference type="Gene3D" id="3.30.1490.190">
    <property type="match status" value="1"/>
</dbReference>
<dbReference type="PANTHER" id="PTHR33202:SF22">
    <property type="entry name" value="HYDROGEN PEROXIDE SENSITIVE REPRESSOR"/>
    <property type="match status" value="1"/>
</dbReference>
<sequence>MNRATHEHDIPHAHAGHGHAAHDALNSPVHGERATRQRAAIREVMVKEARPMSPPEILDAAKKLVPRLGIATVYRNLKAMVEVGELSPVQLPGNRLFYELAHKADHHHHHFRCEDCERVFDIDGCDETFSALLPAGFTLHSHDLTLYGSCAECATKALARQAKALAKQAKAAKPQSPAA</sequence>
<keyword evidence="7" id="KW-0479">Metal-binding</keyword>
<feature type="region of interest" description="Disordered" evidence="9">
    <location>
        <begin position="1"/>
        <end position="36"/>
    </location>
</feature>
<comment type="cofactor">
    <cofactor evidence="7">
        <name>Zn(2+)</name>
        <dbReference type="ChEBI" id="CHEBI:29105"/>
    </cofactor>
    <text evidence="7">Binds 1 zinc ion per subunit.</text>
</comment>
<feature type="binding site" evidence="8">
    <location>
        <position position="142"/>
    </location>
    <ligand>
        <name>Fe cation</name>
        <dbReference type="ChEBI" id="CHEBI:24875"/>
    </ligand>
</feature>
<dbReference type="OrthoDB" id="8659436at2"/>
<evidence type="ECO:0000313" key="10">
    <source>
        <dbReference type="EMBL" id="THJ36478.1"/>
    </source>
</evidence>
<dbReference type="Pfam" id="PF01475">
    <property type="entry name" value="FUR"/>
    <property type="match status" value="1"/>
</dbReference>
<feature type="binding site" evidence="7">
    <location>
        <position position="153"/>
    </location>
    <ligand>
        <name>Zn(2+)</name>
        <dbReference type="ChEBI" id="CHEBI:29105"/>
    </ligand>
</feature>
<evidence type="ECO:0000256" key="2">
    <source>
        <dbReference type="ARBA" id="ARBA00022491"/>
    </source>
</evidence>
<dbReference type="InterPro" id="IPR043135">
    <property type="entry name" value="Fur_C"/>
</dbReference>
<proteinExistence type="inferred from homology"/>
<feature type="binding site" evidence="7">
    <location>
        <position position="113"/>
    </location>
    <ligand>
        <name>Zn(2+)</name>
        <dbReference type="ChEBI" id="CHEBI:29105"/>
    </ligand>
</feature>
<keyword evidence="8" id="KW-0408">Iron</keyword>
<dbReference type="CDD" id="cd07153">
    <property type="entry name" value="Fur_like"/>
    <property type="match status" value="1"/>
</dbReference>
<dbReference type="InterPro" id="IPR036390">
    <property type="entry name" value="WH_DNA-bd_sf"/>
</dbReference>
<feature type="compositionally biased region" description="Basic and acidic residues" evidence="9">
    <location>
        <begin position="1"/>
        <end position="12"/>
    </location>
</feature>
<dbReference type="GO" id="GO:0003700">
    <property type="term" value="F:DNA-binding transcription factor activity"/>
    <property type="evidence" value="ECO:0007669"/>
    <property type="project" value="InterPro"/>
</dbReference>
<evidence type="ECO:0000256" key="9">
    <source>
        <dbReference type="SAM" id="MobiDB-lite"/>
    </source>
</evidence>
<evidence type="ECO:0000256" key="3">
    <source>
        <dbReference type="ARBA" id="ARBA00022833"/>
    </source>
</evidence>
<feature type="binding site" evidence="8">
    <location>
        <position position="127"/>
    </location>
    <ligand>
        <name>Fe cation</name>
        <dbReference type="ChEBI" id="CHEBI:24875"/>
    </ligand>
</feature>
<dbReference type="InterPro" id="IPR002481">
    <property type="entry name" value="FUR"/>
</dbReference>
<accession>A0A4S5C1Z2</accession>
<keyword evidence="4" id="KW-0805">Transcription regulation</keyword>
<dbReference type="SUPFAM" id="SSF46785">
    <property type="entry name" value="Winged helix' DNA-binding domain"/>
    <property type="match status" value="1"/>
</dbReference>
<dbReference type="Proteomes" id="UP000306236">
    <property type="component" value="Unassembled WGS sequence"/>
</dbReference>
<keyword evidence="5" id="KW-0238">DNA-binding</keyword>
<keyword evidence="3 7" id="KW-0862">Zinc</keyword>
<keyword evidence="6" id="KW-0804">Transcription</keyword>
<comment type="caution">
    <text evidence="10">The sequence shown here is derived from an EMBL/GenBank/DDBJ whole genome shotgun (WGS) entry which is preliminary data.</text>
</comment>
<evidence type="ECO:0000256" key="8">
    <source>
        <dbReference type="PIRSR" id="PIRSR602481-2"/>
    </source>
</evidence>